<dbReference type="InterPro" id="IPR013762">
    <property type="entry name" value="Integrase-like_cat_sf"/>
</dbReference>
<keyword evidence="1" id="KW-0229">DNA integration</keyword>
<proteinExistence type="predicted"/>
<keyword evidence="2 4" id="KW-0238">DNA-binding</keyword>
<dbReference type="InterPro" id="IPR011010">
    <property type="entry name" value="DNA_brk_join_enz"/>
</dbReference>
<dbReference type="GO" id="GO:0003677">
    <property type="term" value="F:DNA binding"/>
    <property type="evidence" value="ECO:0007669"/>
    <property type="project" value="UniProtKB-UniRule"/>
</dbReference>
<dbReference type="InterPro" id="IPR004107">
    <property type="entry name" value="Integrase_SAM-like_N"/>
</dbReference>
<keyword evidence="3" id="KW-0233">DNA recombination</keyword>
<dbReference type="PANTHER" id="PTHR30349:SF90">
    <property type="entry name" value="TYROSINE RECOMBINASE XERD"/>
    <property type="match status" value="1"/>
</dbReference>
<dbReference type="GO" id="GO:0015074">
    <property type="term" value="P:DNA integration"/>
    <property type="evidence" value="ECO:0007669"/>
    <property type="project" value="UniProtKB-KW"/>
</dbReference>
<evidence type="ECO:0000256" key="4">
    <source>
        <dbReference type="PROSITE-ProRule" id="PRU01248"/>
    </source>
</evidence>
<dbReference type="InterPro" id="IPR050090">
    <property type="entry name" value="Tyrosine_recombinase_XerCD"/>
</dbReference>
<dbReference type="InterPro" id="IPR002104">
    <property type="entry name" value="Integrase_catalytic"/>
</dbReference>
<dbReference type="SUPFAM" id="SSF56349">
    <property type="entry name" value="DNA breaking-rejoining enzymes"/>
    <property type="match status" value="1"/>
</dbReference>
<protein>
    <submittedName>
        <fullName evidence="7">Site-specific recombinase XerD</fullName>
    </submittedName>
</protein>
<feature type="domain" description="Core-binding (CB)" evidence="6">
    <location>
        <begin position="117"/>
        <end position="201"/>
    </location>
</feature>
<dbReference type="CDD" id="cd01188">
    <property type="entry name" value="INT_RitA_C_like"/>
    <property type="match status" value="1"/>
</dbReference>
<dbReference type="PROSITE" id="PS51898">
    <property type="entry name" value="TYR_RECOMBINASE"/>
    <property type="match status" value="1"/>
</dbReference>
<name>A0A7Y9PGX7_9BACT</name>
<dbReference type="InterPro" id="IPR044068">
    <property type="entry name" value="CB"/>
</dbReference>
<dbReference type="Pfam" id="PF00589">
    <property type="entry name" value="Phage_integrase"/>
    <property type="match status" value="1"/>
</dbReference>
<dbReference type="PANTHER" id="PTHR30349">
    <property type="entry name" value="PHAGE INTEGRASE-RELATED"/>
    <property type="match status" value="1"/>
</dbReference>
<dbReference type="Pfam" id="PF02899">
    <property type="entry name" value="Phage_int_SAM_1"/>
    <property type="match status" value="1"/>
</dbReference>
<evidence type="ECO:0000256" key="2">
    <source>
        <dbReference type="ARBA" id="ARBA00023125"/>
    </source>
</evidence>
<dbReference type="PROSITE" id="PS51900">
    <property type="entry name" value="CB"/>
    <property type="match status" value="1"/>
</dbReference>
<gene>
    <name evidence="7" type="ORF">HDF17_002020</name>
</gene>
<comment type="caution">
    <text evidence="7">The sequence shown here is derived from an EMBL/GenBank/DDBJ whole genome shotgun (WGS) entry which is preliminary data.</text>
</comment>
<evidence type="ECO:0000256" key="3">
    <source>
        <dbReference type="ARBA" id="ARBA00023172"/>
    </source>
</evidence>
<evidence type="ECO:0000313" key="7">
    <source>
        <dbReference type="EMBL" id="NYF79700.1"/>
    </source>
</evidence>
<organism evidence="7 8">
    <name type="scientific">Granulicella arctica</name>
    <dbReference type="NCBI Taxonomy" id="940613"/>
    <lineage>
        <taxon>Bacteria</taxon>
        <taxon>Pseudomonadati</taxon>
        <taxon>Acidobacteriota</taxon>
        <taxon>Terriglobia</taxon>
        <taxon>Terriglobales</taxon>
        <taxon>Acidobacteriaceae</taxon>
        <taxon>Granulicella</taxon>
    </lineage>
</organism>
<feature type="domain" description="Tyr recombinase" evidence="5">
    <location>
        <begin position="223"/>
        <end position="407"/>
    </location>
</feature>
<dbReference type="Gene3D" id="1.10.443.10">
    <property type="entry name" value="Intergrase catalytic core"/>
    <property type="match status" value="1"/>
</dbReference>
<dbReference type="Proteomes" id="UP000589520">
    <property type="component" value="Unassembled WGS sequence"/>
</dbReference>
<dbReference type="InterPro" id="IPR010998">
    <property type="entry name" value="Integrase_recombinase_N"/>
</dbReference>
<evidence type="ECO:0000313" key="8">
    <source>
        <dbReference type="Proteomes" id="UP000589520"/>
    </source>
</evidence>
<reference evidence="7 8" key="1">
    <citation type="submission" date="2020-07" db="EMBL/GenBank/DDBJ databases">
        <title>Genomic Encyclopedia of Type Strains, Phase IV (KMG-V): Genome sequencing to study the core and pangenomes of soil and plant-associated prokaryotes.</title>
        <authorList>
            <person name="Whitman W."/>
        </authorList>
    </citation>
    <scope>NUCLEOTIDE SEQUENCE [LARGE SCALE GENOMIC DNA]</scope>
    <source>
        <strain evidence="7 8">X4EP2</strain>
    </source>
</reference>
<dbReference type="Gene3D" id="1.10.150.130">
    <property type="match status" value="1"/>
</dbReference>
<dbReference type="EMBL" id="JACCCW010000002">
    <property type="protein sequence ID" value="NYF79700.1"/>
    <property type="molecule type" value="Genomic_DNA"/>
</dbReference>
<evidence type="ECO:0000256" key="1">
    <source>
        <dbReference type="ARBA" id="ARBA00022908"/>
    </source>
</evidence>
<evidence type="ECO:0000259" key="5">
    <source>
        <dbReference type="PROSITE" id="PS51898"/>
    </source>
</evidence>
<evidence type="ECO:0000259" key="6">
    <source>
        <dbReference type="PROSITE" id="PS51900"/>
    </source>
</evidence>
<keyword evidence="8" id="KW-1185">Reference proteome</keyword>
<dbReference type="AlphaFoldDB" id="A0A7Y9PGX7"/>
<dbReference type="GO" id="GO:0006310">
    <property type="term" value="P:DNA recombination"/>
    <property type="evidence" value="ECO:0007669"/>
    <property type="project" value="UniProtKB-KW"/>
</dbReference>
<sequence>MIESLSSRLSTQRRHRAAPLLKEREQYLAHLLQIGWSAHRVLEVATYLVHIVRMMELVSLRCVETAEIEQAGVRWANDEGAERVGKRPETSPVHFAKFARQWLRFLGVLNLPGRPTGCFDVQVAEFKDALEVRRLASTTINTYVTRTENFLRWLSARCSELSLVSVYDVDDFLASKRDARVHLLTISGHCIALRAFFRFAEEQGWSPPGIWRGIVGPRIPMYTEPPAGPSWVDVRRLIRSTQGKTSGDMRTRAVLLLCAIYGLRVSEVARLRLEDFNWRSETFSVLRSKRGGVQQFPIQYEVGEAILDYLRYGRPRCACRHLFLTAQLPYRPLSKGAICSVVQRQFNRLGIQSKHRGPHSLRHACATRLLTKGSSLKEIADFLGHRSTQCVAIYARYDRRSLRKVAAFSLAEIL</sequence>
<dbReference type="RefSeq" id="WP_179490543.1">
    <property type="nucleotide sequence ID" value="NZ_JACCCW010000002.1"/>
</dbReference>
<accession>A0A7Y9PGX7</accession>